<evidence type="ECO:0000256" key="2">
    <source>
        <dbReference type="ARBA" id="ARBA00007776"/>
    </source>
</evidence>
<keyword evidence="10" id="KW-1185">Reference proteome</keyword>
<feature type="transmembrane region" description="Helical" evidence="8">
    <location>
        <begin position="35"/>
        <end position="62"/>
    </location>
</feature>
<dbReference type="OrthoDB" id="9796616at2"/>
<dbReference type="STRING" id="357809.Cphy_2373"/>
<dbReference type="RefSeq" id="WP_012200388.1">
    <property type="nucleotide sequence ID" value="NC_010001.1"/>
</dbReference>
<dbReference type="GO" id="GO:0005886">
    <property type="term" value="C:plasma membrane"/>
    <property type="evidence" value="ECO:0007669"/>
    <property type="project" value="UniProtKB-SubCell"/>
</dbReference>
<keyword evidence="4 8" id="KW-0812">Transmembrane</keyword>
<sequence length="169" mass="19154">MIRVLVTLIQILICFLLQSAVFPTFKLAGVVPDLLLVLVVTVAYTRGIFSGMFTGLVCGLLLDCSIGDVIGIYGILYMFLGYFNGYANKIYDKEDYTIPVLLITASEFVYCFFYYVAEFLLRGRLNLGFYAYRIMLPRVIYTVLVGIVFYKLFHMIHLGLTKLSNKEGS</sequence>
<dbReference type="InterPro" id="IPR017225">
    <property type="entry name" value="Cell_shape_determin_MreD_prd"/>
</dbReference>
<evidence type="ECO:0000256" key="7">
    <source>
        <dbReference type="ARBA" id="ARBA00023136"/>
    </source>
</evidence>
<evidence type="ECO:0000256" key="5">
    <source>
        <dbReference type="ARBA" id="ARBA00022960"/>
    </source>
</evidence>
<keyword evidence="7 8" id="KW-0472">Membrane</keyword>
<comment type="similarity">
    <text evidence="2">Belongs to the MreD family.</text>
</comment>
<dbReference type="PIRSF" id="PIRSF037497">
    <property type="entry name" value="MreD_Clostridium/Treponema_prd"/>
    <property type="match status" value="1"/>
</dbReference>
<feature type="transmembrane region" description="Helical" evidence="8">
    <location>
        <begin position="98"/>
        <end position="117"/>
    </location>
</feature>
<evidence type="ECO:0000313" key="10">
    <source>
        <dbReference type="Proteomes" id="UP000000370"/>
    </source>
</evidence>
<reference evidence="10" key="1">
    <citation type="submission" date="2007-11" db="EMBL/GenBank/DDBJ databases">
        <title>Complete genome sequence of Clostridium phytofermentans ISDg.</title>
        <authorList>
            <person name="Leschine S.B."/>
            <person name="Warnick T.A."/>
            <person name="Blanchard J.L."/>
            <person name="Schnell D.J."/>
            <person name="Petit E.L."/>
            <person name="LaTouf W.G."/>
            <person name="Copeland A."/>
            <person name="Lucas S."/>
            <person name="Lapidus A."/>
            <person name="Barry K."/>
            <person name="Glavina del Rio T."/>
            <person name="Dalin E."/>
            <person name="Tice H."/>
            <person name="Pitluck S."/>
            <person name="Kiss H."/>
            <person name="Brettin T."/>
            <person name="Bruce D."/>
            <person name="Detter J.C."/>
            <person name="Han C."/>
            <person name="Kuske C."/>
            <person name="Schmutz J."/>
            <person name="Larimer F."/>
            <person name="Land M."/>
            <person name="Hauser L."/>
            <person name="Kyrpides N."/>
            <person name="Kim E.A."/>
            <person name="Richardson P."/>
        </authorList>
    </citation>
    <scope>NUCLEOTIDE SEQUENCE [LARGE SCALE GENOMIC DNA]</scope>
    <source>
        <strain evidence="10">ATCC 700394 / DSM 18823 / ISDg</strain>
    </source>
</reference>
<dbReference type="GO" id="GO:0008360">
    <property type="term" value="P:regulation of cell shape"/>
    <property type="evidence" value="ECO:0007669"/>
    <property type="project" value="UniProtKB-KW"/>
</dbReference>
<evidence type="ECO:0000256" key="8">
    <source>
        <dbReference type="SAM" id="Phobius"/>
    </source>
</evidence>
<dbReference type="AlphaFoldDB" id="A9KL02"/>
<evidence type="ECO:0000256" key="4">
    <source>
        <dbReference type="ARBA" id="ARBA00022692"/>
    </source>
</evidence>
<keyword evidence="6 8" id="KW-1133">Transmembrane helix</keyword>
<comment type="subcellular location">
    <subcellularLocation>
        <location evidence="1">Cell membrane</location>
        <topology evidence="1">Multi-pass membrane protein</topology>
    </subcellularLocation>
</comment>
<dbReference type="eggNOG" id="COG2891">
    <property type="taxonomic scope" value="Bacteria"/>
</dbReference>
<evidence type="ECO:0000256" key="1">
    <source>
        <dbReference type="ARBA" id="ARBA00004651"/>
    </source>
</evidence>
<evidence type="ECO:0000313" key="9">
    <source>
        <dbReference type="EMBL" id="ABX42734.1"/>
    </source>
</evidence>
<evidence type="ECO:0000256" key="3">
    <source>
        <dbReference type="ARBA" id="ARBA00022475"/>
    </source>
</evidence>
<dbReference type="HOGENOM" id="CLU_132534_0_0_9"/>
<dbReference type="InterPro" id="IPR007227">
    <property type="entry name" value="Cell_shape_determining_MreD"/>
</dbReference>
<feature type="transmembrane region" description="Helical" evidence="8">
    <location>
        <begin position="138"/>
        <end position="160"/>
    </location>
</feature>
<dbReference type="Proteomes" id="UP000000370">
    <property type="component" value="Chromosome"/>
</dbReference>
<dbReference type="NCBIfam" id="TIGR03426">
    <property type="entry name" value="shape_MreD"/>
    <property type="match status" value="1"/>
</dbReference>
<evidence type="ECO:0000256" key="6">
    <source>
        <dbReference type="ARBA" id="ARBA00022989"/>
    </source>
</evidence>
<keyword evidence="3" id="KW-1003">Cell membrane</keyword>
<feature type="transmembrane region" description="Helical" evidence="8">
    <location>
        <begin position="69"/>
        <end position="86"/>
    </location>
</feature>
<gene>
    <name evidence="9" type="ordered locus">Cphy_2373</name>
</gene>
<proteinExistence type="inferred from homology"/>
<protein>
    <submittedName>
        <fullName evidence="9">Uncharacterized protein</fullName>
    </submittedName>
</protein>
<accession>A9KL02</accession>
<keyword evidence="5" id="KW-0133">Cell shape</keyword>
<dbReference type="EMBL" id="CP000885">
    <property type="protein sequence ID" value="ABX42734.1"/>
    <property type="molecule type" value="Genomic_DNA"/>
</dbReference>
<dbReference type="Pfam" id="PF04093">
    <property type="entry name" value="MreD"/>
    <property type="match status" value="1"/>
</dbReference>
<organism evidence="9 10">
    <name type="scientific">Lachnoclostridium phytofermentans (strain ATCC 700394 / DSM 18823 / ISDg)</name>
    <name type="common">Clostridium phytofermentans</name>
    <dbReference type="NCBI Taxonomy" id="357809"/>
    <lineage>
        <taxon>Bacteria</taxon>
        <taxon>Bacillati</taxon>
        <taxon>Bacillota</taxon>
        <taxon>Clostridia</taxon>
        <taxon>Lachnospirales</taxon>
        <taxon>Lachnospiraceae</taxon>
    </lineage>
</organism>
<dbReference type="KEGG" id="cpy:Cphy_2373"/>
<name>A9KL02_LACP7</name>